<keyword evidence="5" id="KW-0472">Membrane</keyword>
<protein>
    <recommendedName>
        <fullName evidence="8">Protein kinase domain-containing protein</fullName>
    </recommendedName>
</protein>
<proteinExistence type="predicted"/>
<dbReference type="InParanoid" id="A0A482X1R3"/>
<dbReference type="GO" id="GO:0007409">
    <property type="term" value="P:axonogenesis"/>
    <property type="evidence" value="ECO:0007669"/>
    <property type="project" value="TreeGrafter"/>
</dbReference>
<evidence type="ECO:0000256" key="4">
    <source>
        <dbReference type="ARBA" id="ARBA00022989"/>
    </source>
</evidence>
<organism evidence="9 10">
    <name type="scientific">Laodelphax striatellus</name>
    <name type="common">Small brown planthopper</name>
    <name type="synonym">Delphax striatella</name>
    <dbReference type="NCBI Taxonomy" id="195883"/>
    <lineage>
        <taxon>Eukaryota</taxon>
        <taxon>Metazoa</taxon>
        <taxon>Ecdysozoa</taxon>
        <taxon>Arthropoda</taxon>
        <taxon>Hexapoda</taxon>
        <taxon>Insecta</taxon>
        <taxon>Pterygota</taxon>
        <taxon>Neoptera</taxon>
        <taxon>Paraneoptera</taxon>
        <taxon>Hemiptera</taxon>
        <taxon>Auchenorrhyncha</taxon>
        <taxon>Fulgoroidea</taxon>
        <taxon>Delphacidae</taxon>
        <taxon>Criomorphinae</taxon>
        <taxon>Laodelphax</taxon>
    </lineage>
</organism>
<dbReference type="AlphaFoldDB" id="A0A482X1R3"/>
<dbReference type="GO" id="GO:0051897">
    <property type="term" value="P:positive regulation of phosphatidylinositol 3-kinase/protein kinase B signal transduction"/>
    <property type="evidence" value="ECO:0007669"/>
    <property type="project" value="TreeGrafter"/>
</dbReference>
<dbReference type="GO" id="GO:0005524">
    <property type="term" value="F:ATP binding"/>
    <property type="evidence" value="ECO:0007669"/>
    <property type="project" value="InterPro"/>
</dbReference>
<keyword evidence="3" id="KW-0732">Signal</keyword>
<evidence type="ECO:0000259" key="8">
    <source>
        <dbReference type="PROSITE" id="PS50011"/>
    </source>
</evidence>
<keyword evidence="10" id="KW-1185">Reference proteome</keyword>
<dbReference type="Gene3D" id="1.10.510.10">
    <property type="entry name" value="Transferase(Phosphotransferase) domain 1"/>
    <property type="match status" value="1"/>
</dbReference>
<comment type="caution">
    <text evidence="9">The sequence shown here is derived from an EMBL/GenBank/DDBJ whole genome shotgun (WGS) entry which is preliminary data.</text>
</comment>
<gene>
    <name evidence="9" type="ORF">LSTR_LSTR014900</name>
</gene>
<sequence>WAFGVLVWELVTLGQQPYAEVDPFEVAAYLRDGYRLSQPLNCPDELFEVMKECWRNDPDARPTFVQLLTFLNEFSSTL</sequence>
<dbReference type="InterPro" id="IPR050122">
    <property type="entry name" value="RTK"/>
</dbReference>
<reference evidence="9 10" key="1">
    <citation type="journal article" date="2017" name="Gigascience">
        <title>Genome sequence of the small brown planthopper, Laodelphax striatellus.</title>
        <authorList>
            <person name="Zhu J."/>
            <person name="Jiang F."/>
            <person name="Wang X."/>
            <person name="Yang P."/>
            <person name="Bao Y."/>
            <person name="Zhao W."/>
            <person name="Wang W."/>
            <person name="Lu H."/>
            <person name="Wang Q."/>
            <person name="Cui N."/>
            <person name="Li J."/>
            <person name="Chen X."/>
            <person name="Luo L."/>
            <person name="Yu J."/>
            <person name="Kang L."/>
            <person name="Cui F."/>
        </authorList>
    </citation>
    <scope>NUCLEOTIDE SEQUENCE [LARGE SCALE GENOMIC DNA]</scope>
    <source>
        <strain evidence="9">Lst14</strain>
    </source>
</reference>
<evidence type="ECO:0000256" key="2">
    <source>
        <dbReference type="ARBA" id="ARBA00022692"/>
    </source>
</evidence>
<keyword evidence="7" id="KW-0325">Glycoprotein</keyword>
<dbReference type="EMBL" id="QKKF02019888">
    <property type="protein sequence ID" value="RZF39310.1"/>
    <property type="molecule type" value="Genomic_DNA"/>
</dbReference>
<accession>A0A482X1R3</accession>
<feature type="domain" description="Protein kinase" evidence="8">
    <location>
        <begin position="1"/>
        <end position="75"/>
    </location>
</feature>
<keyword evidence="2" id="KW-0812">Transmembrane</keyword>
<dbReference type="Pfam" id="PF07714">
    <property type="entry name" value="PK_Tyr_Ser-Thr"/>
    <property type="match status" value="1"/>
</dbReference>
<evidence type="ECO:0000256" key="5">
    <source>
        <dbReference type="ARBA" id="ARBA00023136"/>
    </source>
</evidence>
<dbReference type="OrthoDB" id="535945at2759"/>
<feature type="non-terminal residue" evidence="9">
    <location>
        <position position="78"/>
    </location>
</feature>
<keyword evidence="4" id="KW-1133">Transmembrane helix</keyword>
<dbReference type="Proteomes" id="UP000291343">
    <property type="component" value="Unassembled WGS sequence"/>
</dbReference>
<dbReference type="PROSITE" id="PS50011">
    <property type="entry name" value="PROTEIN_KINASE_DOM"/>
    <property type="match status" value="1"/>
</dbReference>
<dbReference type="PANTHER" id="PTHR24416">
    <property type="entry name" value="TYROSINE-PROTEIN KINASE RECEPTOR"/>
    <property type="match status" value="1"/>
</dbReference>
<keyword evidence="6" id="KW-0675">Receptor</keyword>
<dbReference type="InterPro" id="IPR011009">
    <property type="entry name" value="Kinase-like_dom_sf"/>
</dbReference>
<dbReference type="GO" id="GO:0005886">
    <property type="term" value="C:plasma membrane"/>
    <property type="evidence" value="ECO:0007669"/>
    <property type="project" value="UniProtKB-SubCell"/>
</dbReference>
<dbReference type="GO" id="GO:0004672">
    <property type="term" value="F:protein kinase activity"/>
    <property type="evidence" value="ECO:0007669"/>
    <property type="project" value="InterPro"/>
</dbReference>
<evidence type="ECO:0000256" key="6">
    <source>
        <dbReference type="ARBA" id="ARBA00023170"/>
    </source>
</evidence>
<dbReference type="GO" id="GO:0007169">
    <property type="term" value="P:cell surface receptor protein tyrosine kinase signaling pathway"/>
    <property type="evidence" value="ECO:0007669"/>
    <property type="project" value="TreeGrafter"/>
</dbReference>
<evidence type="ECO:0000256" key="3">
    <source>
        <dbReference type="ARBA" id="ARBA00022729"/>
    </source>
</evidence>
<dbReference type="SUPFAM" id="SSF56112">
    <property type="entry name" value="Protein kinase-like (PK-like)"/>
    <property type="match status" value="1"/>
</dbReference>
<evidence type="ECO:0000256" key="7">
    <source>
        <dbReference type="ARBA" id="ARBA00023180"/>
    </source>
</evidence>
<dbReference type="InterPro" id="IPR001245">
    <property type="entry name" value="Ser-Thr/Tyr_kinase_cat_dom"/>
</dbReference>
<evidence type="ECO:0000313" key="9">
    <source>
        <dbReference type="EMBL" id="RZF39310.1"/>
    </source>
</evidence>
<dbReference type="STRING" id="195883.A0A482X1R3"/>
<feature type="non-terminal residue" evidence="9">
    <location>
        <position position="1"/>
    </location>
</feature>
<dbReference type="GO" id="GO:0043235">
    <property type="term" value="C:receptor complex"/>
    <property type="evidence" value="ECO:0007669"/>
    <property type="project" value="TreeGrafter"/>
</dbReference>
<dbReference type="InterPro" id="IPR000719">
    <property type="entry name" value="Prot_kinase_dom"/>
</dbReference>
<evidence type="ECO:0000256" key="1">
    <source>
        <dbReference type="ARBA" id="ARBA00004162"/>
    </source>
</evidence>
<name>A0A482X1R3_LAOST</name>
<dbReference type="GO" id="GO:0010976">
    <property type="term" value="P:positive regulation of neuron projection development"/>
    <property type="evidence" value="ECO:0007669"/>
    <property type="project" value="TreeGrafter"/>
</dbReference>
<dbReference type="SMR" id="A0A482X1R3"/>
<comment type="subcellular location">
    <subcellularLocation>
        <location evidence="1">Cell membrane</location>
        <topology evidence="1">Single-pass membrane protein</topology>
    </subcellularLocation>
</comment>
<dbReference type="PANTHER" id="PTHR24416:SF349">
    <property type="entry name" value="TYROSINE-PROTEIN KINASE RYK"/>
    <property type="match status" value="1"/>
</dbReference>
<evidence type="ECO:0000313" key="10">
    <source>
        <dbReference type="Proteomes" id="UP000291343"/>
    </source>
</evidence>
<dbReference type="FunFam" id="1.10.510.10:FF:001346">
    <property type="entry name" value="Uncharacterized protein"/>
    <property type="match status" value="1"/>
</dbReference>